<dbReference type="InterPro" id="IPR011009">
    <property type="entry name" value="Kinase-like_dom_sf"/>
</dbReference>
<feature type="compositionally biased region" description="Polar residues" evidence="7">
    <location>
        <begin position="566"/>
        <end position="583"/>
    </location>
</feature>
<evidence type="ECO:0000259" key="8">
    <source>
        <dbReference type="PROSITE" id="PS50011"/>
    </source>
</evidence>
<dbReference type="InterPro" id="IPR008271">
    <property type="entry name" value="Ser/Thr_kinase_AS"/>
</dbReference>
<dbReference type="PANTHER" id="PTHR22974">
    <property type="entry name" value="MIXED LINEAGE PROTEIN KINASE"/>
    <property type="match status" value="1"/>
</dbReference>
<evidence type="ECO:0000256" key="2">
    <source>
        <dbReference type="ARBA" id="ARBA00022679"/>
    </source>
</evidence>
<dbReference type="Proteomes" id="UP001208570">
    <property type="component" value="Unassembled WGS sequence"/>
</dbReference>
<dbReference type="GO" id="GO:0033316">
    <property type="term" value="P:meiotic spindle assembly checkpoint signaling"/>
    <property type="evidence" value="ECO:0007669"/>
    <property type="project" value="TreeGrafter"/>
</dbReference>
<dbReference type="Gene3D" id="1.10.510.10">
    <property type="entry name" value="Transferase(Phosphotransferase) domain 1"/>
    <property type="match status" value="1"/>
</dbReference>
<feature type="region of interest" description="Disordered" evidence="7">
    <location>
        <begin position="522"/>
        <end position="583"/>
    </location>
</feature>
<dbReference type="Pfam" id="PF00069">
    <property type="entry name" value="Pkinase"/>
    <property type="match status" value="1"/>
</dbReference>
<feature type="compositionally biased region" description="Basic and acidic residues" evidence="7">
    <location>
        <begin position="1"/>
        <end position="12"/>
    </location>
</feature>
<keyword evidence="5 6" id="KW-0067">ATP-binding</keyword>
<organism evidence="9 10">
    <name type="scientific">Paralvinella palmiformis</name>
    <dbReference type="NCBI Taxonomy" id="53620"/>
    <lineage>
        <taxon>Eukaryota</taxon>
        <taxon>Metazoa</taxon>
        <taxon>Spiralia</taxon>
        <taxon>Lophotrochozoa</taxon>
        <taxon>Annelida</taxon>
        <taxon>Polychaeta</taxon>
        <taxon>Sedentaria</taxon>
        <taxon>Canalipalpata</taxon>
        <taxon>Terebellida</taxon>
        <taxon>Terebelliformia</taxon>
        <taxon>Alvinellidae</taxon>
        <taxon>Paralvinella</taxon>
    </lineage>
</organism>
<reference evidence="9" key="1">
    <citation type="journal article" date="2023" name="Mol. Biol. Evol.">
        <title>Third-Generation Sequencing Reveals the Adaptive Role of the Epigenome in Three Deep-Sea Polychaetes.</title>
        <authorList>
            <person name="Perez M."/>
            <person name="Aroh O."/>
            <person name="Sun Y."/>
            <person name="Lan Y."/>
            <person name="Juniper S.K."/>
            <person name="Young C.R."/>
            <person name="Angers B."/>
            <person name="Qian P.Y."/>
        </authorList>
    </citation>
    <scope>NUCLEOTIDE SEQUENCE</scope>
    <source>
        <strain evidence="9">P08H-3</strain>
    </source>
</reference>
<dbReference type="InterPro" id="IPR000719">
    <property type="entry name" value="Prot_kinase_dom"/>
</dbReference>
<dbReference type="GO" id="GO:0004712">
    <property type="term" value="F:protein serine/threonine/tyrosine kinase activity"/>
    <property type="evidence" value="ECO:0007669"/>
    <property type="project" value="TreeGrafter"/>
</dbReference>
<dbReference type="SUPFAM" id="SSF56112">
    <property type="entry name" value="Protein kinase-like (PK-like)"/>
    <property type="match status" value="1"/>
</dbReference>
<evidence type="ECO:0000256" key="5">
    <source>
        <dbReference type="ARBA" id="ARBA00022840"/>
    </source>
</evidence>
<evidence type="ECO:0000313" key="9">
    <source>
        <dbReference type="EMBL" id="KAK2158601.1"/>
    </source>
</evidence>
<dbReference type="GO" id="GO:0007094">
    <property type="term" value="P:mitotic spindle assembly checkpoint signaling"/>
    <property type="evidence" value="ECO:0007669"/>
    <property type="project" value="TreeGrafter"/>
</dbReference>
<accession>A0AAD9JTE0</accession>
<dbReference type="FunFam" id="3.30.200.20:FF:000131">
    <property type="entry name" value="Dual specificity protein kinase TTK"/>
    <property type="match status" value="1"/>
</dbReference>
<name>A0AAD9JTE0_9ANNE</name>
<feature type="binding site" evidence="6">
    <location>
        <position position="727"/>
    </location>
    <ligand>
        <name>ATP</name>
        <dbReference type="ChEBI" id="CHEBI:30616"/>
    </ligand>
</feature>
<keyword evidence="3 6" id="KW-0547">Nucleotide-binding</keyword>
<dbReference type="SMART" id="SM00220">
    <property type="entry name" value="S_TKc"/>
    <property type="match status" value="1"/>
</dbReference>
<dbReference type="GO" id="GO:0034501">
    <property type="term" value="P:protein localization to kinetochore"/>
    <property type="evidence" value="ECO:0007669"/>
    <property type="project" value="TreeGrafter"/>
</dbReference>
<dbReference type="InterPro" id="IPR027084">
    <property type="entry name" value="Mps1_cat"/>
</dbReference>
<evidence type="ECO:0000256" key="1">
    <source>
        <dbReference type="ARBA" id="ARBA00022527"/>
    </source>
</evidence>
<keyword evidence="1" id="KW-0723">Serine/threonine-protein kinase</keyword>
<evidence type="ECO:0000256" key="3">
    <source>
        <dbReference type="ARBA" id="ARBA00022741"/>
    </source>
</evidence>
<dbReference type="PROSITE" id="PS50011">
    <property type="entry name" value="PROTEIN_KINASE_DOM"/>
    <property type="match status" value="1"/>
</dbReference>
<comment type="caution">
    <text evidence="9">The sequence shown here is derived from an EMBL/GenBank/DDBJ whole genome shotgun (WGS) entry which is preliminary data.</text>
</comment>
<dbReference type="SUPFAM" id="SSF48452">
    <property type="entry name" value="TPR-like"/>
    <property type="match status" value="1"/>
</dbReference>
<feature type="region of interest" description="Disordered" evidence="7">
    <location>
        <begin position="1"/>
        <end position="31"/>
    </location>
</feature>
<keyword evidence="4" id="KW-0418">Kinase</keyword>
<dbReference type="AlphaFoldDB" id="A0AAD9JTE0"/>
<dbReference type="PROSITE" id="PS00107">
    <property type="entry name" value="PROTEIN_KINASE_ATP"/>
    <property type="match status" value="1"/>
</dbReference>
<dbReference type="EMBL" id="JAODUP010000167">
    <property type="protein sequence ID" value="KAK2158601.1"/>
    <property type="molecule type" value="Genomic_DNA"/>
</dbReference>
<dbReference type="Gene3D" id="1.25.40.10">
    <property type="entry name" value="Tetratricopeptide repeat domain"/>
    <property type="match status" value="1"/>
</dbReference>
<dbReference type="Gene3D" id="3.30.200.20">
    <property type="entry name" value="Phosphorylase Kinase, domain 1"/>
    <property type="match status" value="1"/>
</dbReference>
<protein>
    <recommendedName>
        <fullName evidence="8">Protein kinase domain-containing protein</fullName>
    </recommendedName>
</protein>
<dbReference type="InterPro" id="IPR017441">
    <property type="entry name" value="Protein_kinase_ATP_BS"/>
</dbReference>
<dbReference type="GO" id="GO:0004674">
    <property type="term" value="F:protein serine/threonine kinase activity"/>
    <property type="evidence" value="ECO:0007669"/>
    <property type="project" value="UniProtKB-KW"/>
</dbReference>
<dbReference type="PROSITE" id="PS00108">
    <property type="entry name" value="PROTEIN_KINASE_ST"/>
    <property type="match status" value="1"/>
</dbReference>
<sequence>MSALQRLRERLHQSARHKTQDGDDLTDTCDIKPQESNRVLNDASENTGHSTDITQHKLWLQKIQENGNKAEDWLEVTNFAKNSMSYTSWKTYISHLCMLYAKAFNAINLDSHKDDVAYAQLLINFADIKSNISVEEARSLLHFARKNLKKHAVVHIAAAQLELSQGNRSKAGQLLEKALQIKATPEDQIRTALQNLEAGKSTLCPYQERSLSADDKENLVQPISVNSAVDSEGGMIRCNTTETAARCVPSRSLVFSDTAKSEVKPSHGDHLSKLNKIQTMVEPTNVKSSISSNTDQLAQTRSDVPQDKSGSISLSSLQMKTEVKCVYSSHTSKPNKPGSVVASDLISHVVGSSQPNSQSTPSQVVSTNTVHGISFDDSTVTFRKSKMSRNVHSCTESDDGDTVPVPLDKEKGVYKRTLTSYNSTPDCKGPGFFNYISTRKSGALGKPRRVKRTSMPQLSECALTVDEDLSNQKLTSLAEADVSSLIVHAECDPHGPSLMHDSSKANQTIEFEDVRMLSNNSMSEGWGKMNESNTNEMPFDEDTSKQDRDSGVITTTPEELPHPSRSHSSMSIMDKSTGSTATTVKPNILHSCTGELLHERSSNMLLHSSQTLASSRSFIHPHQQKDVSTTCSGALPSCGEVHSVGVLPSANIASSSGVISSSNMVPLSGMPLPPNIPQALFQPTRNRPKETLTVCGKVYTVLNVLGRGGSSEVYNTLDQTYNLRAIKCVNFSGADEATFKSYMNEIKLLKRLQYSDRIIKLFDYEYVSDEEMLYVVMERGDTDLATLFRQHNKSGAFDTLTQKFYWMEMLKAVQVLHNEGIVHSDLKPANFLLVVGRLKLIDFGIAKALHQDKTSITCEQAVGTLNYMSPEAIMDTCGGTAVDSNGQTVSKIKIGVKSDVWSLGCILYNMVYGKSPFHHINNSILKLQAITNPKVDISFPDTADPILHQVLMMCLQRDPKQRPSVKDLLAYGY</sequence>
<dbReference type="CDD" id="cd14131">
    <property type="entry name" value="PKc_Mps1"/>
    <property type="match status" value="1"/>
</dbReference>
<dbReference type="GO" id="GO:0005634">
    <property type="term" value="C:nucleus"/>
    <property type="evidence" value="ECO:0007669"/>
    <property type="project" value="TreeGrafter"/>
</dbReference>
<evidence type="ECO:0000256" key="7">
    <source>
        <dbReference type="SAM" id="MobiDB-lite"/>
    </source>
</evidence>
<feature type="region of interest" description="Disordered" evidence="7">
    <location>
        <begin position="285"/>
        <end position="313"/>
    </location>
</feature>
<dbReference type="GO" id="GO:0005524">
    <property type="term" value="F:ATP binding"/>
    <property type="evidence" value="ECO:0007669"/>
    <property type="project" value="UniProtKB-UniRule"/>
</dbReference>
<evidence type="ECO:0000256" key="4">
    <source>
        <dbReference type="ARBA" id="ARBA00022777"/>
    </source>
</evidence>
<evidence type="ECO:0000256" key="6">
    <source>
        <dbReference type="PROSITE-ProRule" id="PRU10141"/>
    </source>
</evidence>
<dbReference type="InterPro" id="IPR011990">
    <property type="entry name" value="TPR-like_helical_dom_sf"/>
</dbReference>
<evidence type="ECO:0000313" key="10">
    <source>
        <dbReference type="Proteomes" id="UP001208570"/>
    </source>
</evidence>
<dbReference type="GO" id="GO:0000776">
    <property type="term" value="C:kinetochore"/>
    <property type="evidence" value="ECO:0007669"/>
    <property type="project" value="TreeGrafter"/>
</dbReference>
<dbReference type="PANTHER" id="PTHR22974:SF21">
    <property type="entry name" value="DUAL SPECIFICITY PROTEIN KINASE TTK"/>
    <property type="match status" value="1"/>
</dbReference>
<keyword evidence="2" id="KW-0808">Transferase</keyword>
<proteinExistence type="predicted"/>
<feature type="domain" description="Protein kinase" evidence="8">
    <location>
        <begin position="699"/>
        <end position="973"/>
    </location>
</feature>
<dbReference type="GO" id="GO:0098813">
    <property type="term" value="P:nuclear chromosome segregation"/>
    <property type="evidence" value="ECO:0007669"/>
    <property type="project" value="UniProtKB-ARBA"/>
</dbReference>
<keyword evidence="10" id="KW-1185">Reference proteome</keyword>
<gene>
    <name evidence="9" type="ORF">LSH36_167g10006</name>
</gene>